<protein>
    <submittedName>
        <fullName evidence="2">Uncharacterized protein</fullName>
    </submittedName>
</protein>
<gene>
    <name evidence="2" type="ORF">RhiirA4_477321</name>
</gene>
<feature type="region of interest" description="Disordered" evidence="1">
    <location>
        <begin position="179"/>
        <end position="198"/>
    </location>
</feature>
<organism evidence="2 3">
    <name type="scientific">Rhizophagus irregularis</name>
    <dbReference type="NCBI Taxonomy" id="588596"/>
    <lineage>
        <taxon>Eukaryota</taxon>
        <taxon>Fungi</taxon>
        <taxon>Fungi incertae sedis</taxon>
        <taxon>Mucoromycota</taxon>
        <taxon>Glomeromycotina</taxon>
        <taxon>Glomeromycetes</taxon>
        <taxon>Glomerales</taxon>
        <taxon>Glomeraceae</taxon>
        <taxon>Rhizophagus</taxon>
    </lineage>
</organism>
<dbReference type="Proteomes" id="UP000234323">
    <property type="component" value="Unassembled WGS sequence"/>
</dbReference>
<evidence type="ECO:0000256" key="1">
    <source>
        <dbReference type="SAM" id="MobiDB-lite"/>
    </source>
</evidence>
<reference evidence="2 3" key="1">
    <citation type="submission" date="2015-10" db="EMBL/GenBank/DDBJ databases">
        <title>Genome analyses suggest a sexual origin of heterokaryosis in a supposedly ancient asexual fungus.</title>
        <authorList>
            <person name="Ropars J."/>
            <person name="Sedzielewska K."/>
            <person name="Noel J."/>
            <person name="Charron P."/>
            <person name="Farinelli L."/>
            <person name="Marton T."/>
            <person name="Kruger M."/>
            <person name="Pelin A."/>
            <person name="Brachmann A."/>
            <person name="Corradi N."/>
        </authorList>
    </citation>
    <scope>NUCLEOTIDE SEQUENCE [LARGE SCALE GENOMIC DNA]</scope>
    <source>
        <strain evidence="2 3">A4</strain>
    </source>
</reference>
<evidence type="ECO:0000313" key="3">
    <source>
        <dbReference type="Proteomes" id="UP000234323"/>
    </source>
</evidence>
<accession>A0A2I1HD20</accession>
<dbReference type="AlphaFoldDB" id="A0A2I1HD20"/>
<sequence length="255" mass="29172">MTLTKDMIIKCFHIRDLFRKILKKNLEILSKNRYIEGDKVSTLLTDYIYCSTKATIVENTIPNASNFEPTYISNTRSKTLNMLTSPLLLQKSDTLMQRNVNTPEISSRTSLSNFVEAYFDFMWKNFGDMSDVTYDKSVIDNGLDELSEDEPDKDEDNLILGLQIPNPARTIVDKQVTNQSTTANPGAKTLAKNSKKEKKSSVPEVTQILTGYEAVRKEQERIQDIIVTLFGIAKLKLWGNTIKYSVKRQHKYQIL</sequence>
<comment type="caution">
    <text evidence="2">The sequence shown here is derived from an EMBL/GenBank/DDBJ whole genome shotgun (WGS) entry which is preliminary data.</text>
</comment>
<proteinExistence type="predicted"/>
<evidence type="ECO:0000313" key="2">
    <source>
        <dbReference type="EMBL" id="PKY56783.1"/>
    </source>
</evidence>
<name>A0A2I1HD20_9GLOM</name>
<keyword evidence="3" id="KW-1185">Reference proteome</keyword>
<dbReference type="EMBL" id="LLXI01002300">
    <property type="protein sequence ID" value="PKY56783.1"/>
    <property type="molecule type" value="Genomic_DNA"/>
</dbReference>